<dbReference type="Proteomes" id="UP001183643">
    <property type="component" value="Unassembled WGS sequence"/>
</dbReference>
<evidence type="ECO:0000259" key="4">
    <source>
        <dbReference type="Pfam" id="PF13649"/>
    </source>
</evidence>
<evidence type="ECO:0000256" key="2">
    <source>
        <dbReference type="ARBA" id="ARBA00022679"/>
    </source>
</evidence>
<evidence type="ECO:0000313" key="6">
    <source>
        <dbReference type="Proteomes" id="UP001183643"/>
    </source>
</evidence>
<keyword evidence="2" id="KW-0808">Transferase</keyword>
<dbReference type="RefSeq" id="WP_310364833.1">
    <property type="nucleotide sequence ID" value="NZ_JAVDYB010000001.1"/>
</dbReference>
<dbReference type="Gene3D" id="3.40.50.150">
    <property type="entry name" value="Vaccinia Virus protein VP39"/>
    <property type="match status" value="1"/>
</dbReference>
<organism evidence="5 6">
    <name type="scientific">Catenuloplanes atrovinosus</name>
    <dbReference type="NCBI Taxonomy" id="137266"/>
    <lineage>
        <taxon>Bacteria</taxon>
        <taxon>Bacillati</taxon>
        <taxon>Actinomycetota</taxon>
        <taxon>Actinomycetes</taxon>
        <taxon>Micromonosporales</taxon>
        <taxon>Micromonosporaceae</taxon>
        <taxon>Catenuloplanes</taxon>
    </lineage>
</organism>
<keyword evidence="3" id="KW-0949">S-adenosyl-L-methionine</keyword>
<dbReference type="SUPFAM" id="SSF53335">
    <property type="entry name" value="S-adenosyl-L-methionine-dependent methyltransferases"/>
    <property type="match status" value="1"/>
</dbReference>
<dbReference type="InterPro" id="IPR029063">
    <property type="entry name" value="SAM-dependent_MTases_sf"/>
</dbReference>
<dbReference type="EMBL" id="JAVDYB010000001">
    <property type="protein sequence ID" value="MDR7274761.1"/>
    <property type="molecule type" value="Genomic_DNA"/>
</dbReference>
<protein>
    <submittedName>
        <fullName evidence="5">SAM-dependent methyltransferase</fullName>
    </submittedName>
</protein>
<evidence type="ECO:0000256" key="1">
    <source>
        <dbReference type="ARBA" id="ARBA00022603"/>
    </source>
</evidence>
<proteinExistence type="predicted"/>
<gene>
    <name evidence="5" type="ORF">J2S41_001539</name>
</gene>
<name>A0AAE3YMY1_9ACTN</name>
<dbReference type="AlphaFoldDB" id="A0AAE3YMY1"/>
<accession>A0AAE3YMY1</accession>
<dbReference type="PANTHER" id="PTHR43464">
    <property type="entry name" value="METHYLTRANSFERASE"/>
    <property type="match status" value="1"/>
</dbReference>
<dbReference type="Pfam" id="PF13649">
    <property type="entry name" value="Methyltransf_25"/>
    <property type="match status" value="1"/>
</dbReference>
<dbReference type="GO" id="GO:0008168">
    <property type="term" value="F:methyltransferase activity"/>
    <property type="evidence" value="ECO:0007669"/>
    <property type="project" value="UniProtKB-KW"/>
</dbReference>
<keyword evidence="1 5" id="KW-0489">Methyltransferase</keyword>
<sequence length="201" mass="21520">MDTDQVRRSYAAVADLYIDLFGSRERVHPDDLAFIARHLGGTRGTVLDLGCGPGHLTDHLRTLGADATGIDLVPEFIEHARAAYPDGRYRLGTLDRLDAADHSVAGILAWFSLIHVPPPELDDVLAELRRVTAPGGSLVVGFFDGDEVAAFDHKVTTAYRGPVAAMSARLARAGFTEVAHQRRPADDPHRPIAAIAAVAAG</sequence>
<evidence type="ECO:0000313" key="5">
    <source>
        <dbReference type="EMBL" id="MDR7274761.1"/>
    </source>
</evidence>
<dbReference type="PANTHER" id="PTHR43464:SF19">
    <property type="entry name" value="UBIQUINONE BIOSYNTHESIS O-METHYLTRANSFERASE, MITOCHONDRIAL"/>
    <property type="match status" value="1"/>
</dbReference>
<evidence type="ECO:0000256" key="3">
    <source>
        <dbReference type="ARBA" id="ARBA00022691"/>
    </source>
</evidence>
<keyword evidence="6" id="KW-1185">Reference proteome</keyword>
<comment type="caution">
    <text evidence="5">The sequence shown here is derived from an EMBL/GenBank/DDBJ whole genome shotgun (WGS) entry which is preliminary data.</text>
</comment>
<dbReference type="CDD" id="cd02440">
    <property type="entry name" value="AdoMet_MTases"/>
    <property type="match status" value="1"/>
</dbReference>
<feature type="domain" description="Methyltransferase" evidence="4">
    <location>
        <begin position="46"/>
        <end position="136"/>
    </location>
</feature>
<reference evidence="5" key="1">
    <citation type="submission" date="2023-07" db="EMBL/GenBank/DDBJ databases">
        <title>Sequencing the genomes of 1000 actinobacteria strains.</title>
        <authorList>
            <person name="Klenk H.-P."/>
        </authorList>
    </citation>
    <scope>NUCLEOTIDE SEQUENCE</scope>
    <source>
        <strain evidence="5">DSM 44707</strain>
    </source>
</reference>
<dbReference type="GO" id="GO:0032259">
    <property type="term" value="P:methylation"/>
    <property type="evidence" value="ECO:0007669"/>
    <property type="project" value="UniProtKB-KW"/>
</dbReference>
<dbReference type="InterPro" id="IPR041698">
    <property type="entry name" value="Methyltransf_25"/>
</dbReference>